<dbReference type="SMART" id="SM00209">
    <property type="entry name" value="TSP1"/>
    <property type="match status" value="1"/>
</dbReference>
<reference evidence="12 13" key="1">
    <citation type="submission" date="2020-06" db="EMBL/GenBank/DDBJ databases">
        <authorList>
            <person name="Li R."/>
            <person name="Bekaert M."/>
        </authorList>
    </citation>
    <scope>NUCLEOTIDE SEQUENCE [LARGE SCALE GENOMIC DNA]</scope>
    <source>
        <strain evidence="13">wild</strain>
    </source>
</reference>
<dbReference type="PROSITE" id="PS00010">
    <property type="entry name" value="ASX_HYDROXYL"/>
    <property type="match status" value="1"/>
</dbReference>
<dbReference type="PROSITE" id="PS50092">
    <property type="entry name" value="TSP1"/>
    <property type="match status" value="1"/>
</dbReference>
<evidence type="ECO:0000256" key="3">
    <source>
        <dbReference type="ARBA" id="ARBA00023157"/>
    </source>
</evidence>
<proteinExistence type="predicted"/>
<dbReference type="InterPro" id="IPR043555">
    <property type="entry name" value="SRPX-like"/>
</dbReference>
<feature type="domain" description="Sushi" evidence="11">
    <location>
        <begin position="298"/>
        <end position="363"/>
    </location>
</feature>
<evidence type="ECO:0000259" key="11">
    <source>
        <dbReference type="PROSITE" id="PS50923"/>
    </source>
</evidence>
<keyword evidence="3 5" id="KW-1015">Disulfide bond</keyword>
<dbReference type="InterPro" id="IPR036383">
    <property type="entry name" value="TSP1_rpt_sf"/>
</dbReference>
<accession>A0A6J8E6G2</accession>
<feature type="disulfide bond" evidence="5">
    <location>
        <begin position="203"/>
        <end position="212"/>
    </location>
</feature>
<dbReference type="Pfam" id="PF02494">
    <property type="entry name" value="HYR"/>
    <property type="match status" value="2"/>
</dbReference>
<dbReference type="FunFam" id="2.10.25.10:FF:000143">
    <property type="entry name" value="Protein crumbs 1"/>
    <property type="match status" value="1"/>
</dbReference>
<keyword evidence="6" id="KW-0768">Sushi</keyword>
<dbReference type="PANTHER" id="PTHR46343">
    <property type="entry name" value="HYR DOMAIN-CONTAINING PROTEIN"/>
    <property type="match status" value="1"/>
</dbReference>
<dbReference type="Gene3D" id="2.20.100.10">
    <property type="entry name" value="Thrombospondin type-1 (TSP1) repeat"/>
    <property type="match status" value="1"/>
</dbReference>
<evidence type="ECO:0000256" key="4">
    <source>
        <dbReference type="ARBA" id="ARBA00023180"/>
    </source>
</evidence>
<evidence type="ECO:0000256" key="8">
    <source>
        <dbReference type="SAM" id="SignalP"/>
    </source>
</evidence>
<keyword evidence="4" id="KW-0325">Glycoprotein</keyword>
<dbReference type="SMART" id="SM00179">
    <property type="entry name" value="EGF_CA"/>
    <property type="match status" value="1"/>
</dbReference>
<dbReference type="SUPFAM" id="SSF82895">
    <property type="entry name" value="TSP-1 type 1 repeat"/>
    <property type="match status" value="1"/>
</dbReference>
<gene>
    <name evidence="12" type="ORF">MCOR_49050</name>
</gene>
<comment type="caution">
    <text evidence="5">Lacks conserved residue(s) required for the propagation of feature annotation.</text>
</comment>
<dbReference type="Proteomes" id="UP000507470">
    <property type="component" value="Unassembled WGS sequence"/>
</dbReference>
<dbReference type="Gene3D" id="2.10.70.10">
    <property type="entry name" value="Complement Module, domain 1"/>
    <property type="match status" value="2"/>
</dbReference>
<feature type="domain" description="Sushi" evidence="11">
    <location>
        <begin position="649"/>
        <end position="704"/>
    </location>
</feature>
<evidence type="ECO:0000313" key="13">
    <source>
        <dbReference type="Proteomes" id="UP000507470"/>
    </source>
</evidence>
<dbReference type="CDD" id="cd00054">
    <property type="entry name" value="EGF_CA"/>
    <property type="match status" value="1"/>
</dbReference>
<dbReference type="OrthoDB" id="8962045at2759"/>
<dbReference type="PROSITE" id="PS01186">
    <property type="entry name" value="EGF_2"/>
    <property type="match status" value="1"/>
</dbReference>
<dbReference type="SUPFAM" id="SSF57535">
    <property type="entry name" value="Complement control module/SCR domain"/>
    <property type="match status" value="2"/>
</dbReference>
<keyword evidence="13" id="KW-1185">Reference proteome</keyword>
<evidence type="ECO:0000256" key="7">
    <source>
        <dbReference type="SAM" id="MobiDB-lite"/>
    </source>
</evidence>
<dbReference type="SUPFAM" id="SSF57196">
    <property type="entry name" value="EGF/Laminin"/>
    <property type="match status" value="1"/>
</dbReference>
<dbReference type="CDD" id="cd00033">
    <property type="entry name" value="CCP"/>
    <property type="match status" value="2"/>
</dbReference>
<dbReference type="InterPro" id="IPR000152">
    <property type="entry name" value="EGF-type_Asp/Asn_hydroxyl_site"/>
</dbReference>
<name>A0A6J8E6G2_MYTCO</name>
<dbReference type="InterPro" id="IPR000742">
    <property type="entry name" value="EGF"/>
</dbReference>
<protein>
    <submittedName>
        <fullName evidence="12">FBLN7</fullName>
    </submittedName>
</protein>
<evidence type="ECO:0000256" key="5">
    <source>
        <dbReference type="PROSITE-ProRule" id="PRU00076"/>
    </source>
</evidence>
<dbReference type="PROSITE" id="PS50825">
    <property type="entry name" value="HYR"/>
    <property type="match status" value="2"/>
</dbReference>
<dbReference type="PROSITE" id="PS50923">
    <property type="entry name" value="SUSHI"/>
    <property type="match status" value="3"/>
</dbReference>
<evidence type="ECO:0000259" key="9">
    <source>
        <dbReference type="PROSITE" id="PS50026"/>
    </source>
</evidence>
<dbReference type="Gene3D" id="2.10.25.10">
    <property type="entry name" value="Laminin"/>
    <property type="match status" value="1"/>
</dbReference>
<dbReference type="PROSITE" id="PS00022">
    <property type="entry name" value="EGF_1"/>
    <property type="match status" value="2"/>
</dbReference>
<feature type="domain" description="EGF-like" evidence="9">
    <location>
        <begin position="177"/>
        <end position="213"/>
    </location>
</feature>
<evidence type="ECO:0000256" key="6">
    <source>
        <dbReference type="PROSITE-ProRule" id="PRU00302"/>
    </source>
</evidence>
<feature type="region of interest" description="Disordered" evidence="7">
    <location>
        <begin position="561"/>
        <end position="581"/>
    </location>
</feature>
<dbReference type="AlphaFoldDB" id="A0A6J8E6G2"/>
<dbReference type="PANTHER" id="PTHR46343:SF2">
    <property type="entry name" value="SUSHI_VON WILLEBRAND FACTOR TYPE A_EGF_PENTRAXIN DOMAIN-CONTAINING 1"/>
    <property type="match status" value="1"/>
</dbReference>
<feature type="signal peptide" evidence="8">
    <location>
        <begin position="1"/>
        <end position="20"/>
    </location>
</feature>
<dbReference type="InterPro" id="IPR001881">
    <property type="entry name" value="EGF-like_Ca-bd_dom"/>
</dbReference>
<evidence type="ECO:0000256" key="1">
    <source>
        <dbReference type="ARBA" id="ARBA00022536"/>
    </source>
</evidence>
<organism evidence="12 13">
    <name type="scientific">Mytilus coruscus</name>
    <name type="common">Sea mussel</name>
    <dbReference type="NCBI Taxonomy" id="42192"/>
    <lineage>
        <taxon>Eukaryota</taxon>
        <taxon>Metazoa</taxon>
        <taxon>Spiralia</taxon>
        <taxon>Lophotrochozoa</taxon>
        <taxon>Mollusca</taxon>
        <taxon>Bivalvia</taxon>
        <taxon>Autobranchia</taxon>
        <taxon>Pteriomorphia</taxon>
        <taxon>Mytilida</taxon>
        <taxon>Mytiloidea</taxon>
        <taxon>Mytilidae</taxon>
        <taxon>Mytilinae</taxon>
        <taxon>Mytilus</taxon>
    </lineage>
</organism>
<feature type="domain" description="Sushi" evidence="11">
    <location>
        <begin position="119"/>
        <end position="177"/>
    </location>
</feature>
<keyword evidence="1 5" id="KW-0245">EGF-like domain</keyword>
<dbReference type="InterPro" id="IPR003410">
    <property type="entry name" value="HYR_dom"/>
</dbReference>
<dbReference type="SMART" id="SM00032">
    <property type="entry name" value="CCP"/>
    <property type="match status" value="3"/>
</dbReference>
<dbReference type="InterPro" id="IPR000436">
    <property type="entry name" value="Sushi_SCR_CCP_dom"/>
</dbReference>
<dbReference type="PROSITE" id="PS50026">
    <property type="entry name" value="EGF_3"/>
    <property type="match status" value="1"/>
</dbReference>
<dbReference type="EMBL" id="CACVKT020008652">
    <property type="protein sequence ID" value="CAC5416419.1"/>
    <property type="molecule type" value="Genomic_DNA"/>
</dbReference>
<evidence type="ECO:0000256" key="2">
    <source>
        <dbReference type="ARBA" id="ARBA00022737"/>
    </source>
</evidence>
<dbReference type="Pfam" id="PF00084">
    <property type="entry name" value="Sushi"/>
    <property type="match status" value="2"/>
</dbReference>
<evidence type="ECO:0000313" key="12">
    <source>
        <dbReference type="EMBL" id="CAC5416419.1"/>
    </source>
</evidence>
<feature type="chain" id="PRO_5026902524" evidence="8">
    <location>
        <begin position="21"/>
        <end position="718"/>
    </location>
</feature>
<keyword evidence="8" id="KW-0732">Signal</keyword>
<evidence type="ECO:0000259" key="10">
    <source>
        <dbReference type="PROSITE" id="PS50825"/>
    </source>
</evidence>
<keyword evidence="2" id="KW-0677">Repeat</keyword>
<feature type="domain" description="HYR" evidence="10">
    <location>
        <begin position="214"/>
        <end position="297"/>
    </location>
</feature>
<dbReference type="SMART" id="SM00181">
    <property type="entry name" value="EGF"/>
    <property type="match status" value="1"/>
</dbReference>
<feature type="domain" description="HYR" evidence="10">
    <location>
        <begin position="528"/>
        <end position="611"/>
    </location>
</feature>
<dbReference type="InterPro" id="IPR000884">
    <property type="entry name" value="TSP1_rpt"/>
</dbReference>
<sequence>MDILKFALLVQCCAVTSVLSGRTSKWDQCGCVFQNWQSWSKCSLECGGGRQRRERQVKMHEIAECTEYTDCATADTAFQFQDCNTICYNGGTYKDLGNALFSYCECPKRWRGSCCDEEINCGNPGPVTNGNVLGSQYFYGSSVTFECITDFNLTRGSYHQTCRSDATWSDKKPLCLYAHTCLSNPCQNGGTCVDGLERYDCQCLPGWSGVNCEQDVQPPIQSGCPNDMVRHISSPTVEVNWTSPSFYDPMNTSLEITQNYPQDYWEFHWGDFQVQYVATKPKNGLRSECSFTVKIRPMSCHELSVGNHSAKVCTNWKTDYGQYCMVFCDSSFTLVNENEYDQWYVCGASGKWIPSPQLPNCQQQVDPSVVNARKQYHFSQCNDLSSVNQMTDIFMKRFNTSEFSYFCKNYGKECSEDNVSVGCDVRDVPALTVDYCEVIGHDQDFSKQELQSTVDPGTRCIFRNQNSTVVVTKQCNIHGWHDTDTYNAVQLSNDTILYSHGGRVKRFWGIIFGLAALACWAFCPHRSRDRTNPSIDCPFVAPKIADPMQTTTIMTWTEPVAHDNKDGTITPRRGGPGPDSLFGEVPTTVTYTARDRAGNYKSCSVKVVVNEVIIWLVTALLHATEIQDKDNGIHHNNLNVTGYNVKGIGAVARPLHVNCTDGNYYRSICTFSCDPGYDITPGQTRVMLCTEDGTWRGSKPECKGKTYVSLYRFTESFL</sequence>
<dbReference type="Pfam" id="PF00008">
    <property type="entry name" value="EGF"/>
    <property type="match status" value="1"/>
</dbReference>
<dbReference type="GO" id="GO:0005509">
    <property type="term" value="F:calcium ion binding"/>
    <property type="evidence" value="ECO:0007669"/>
    <property type="project" value="InterPro"/>
</dbReference>
<dbReference type="InterPro" id="IPR035976">
    <property type="entry name" value="Sushi/SCR/CCP_sf"/>
</dbReference>